<keyword evidence="2" id="KW-1185">Reference proteome</keyword>
<dbReference type="EMBL" id="JAYKXN010000003">
    <property type="protein sequence ID" value="KAK7303152.1"/>
    <property type="molecule type" value="Genomic_DNA"/>
</dbReference>
<comment type="caution">
    <text evidence="1">The sequence shown here is derived from an EMBL/GenBank/DDBJ whole genome shotgun (WGS) entry which is preliminary data.</text>
</comment>
<dbReference type="Proteomes" id="UP001359559">
    <property type="component" value="Unassembled WGS sequence"/>
</dbReference>
<evidence type="ECO:0000313" key="2">
    <source>
        <dbReference type="Proteomes" id="UP001359559"/>
    </source>
</evidence>
<proteinExistence type="predicted"/>
<sequence>MEGQITGADKQTTIVPTRLVDTMPTLDVPVTAKWHYLSAFLRKSKGIETLITGFDALMVPLPFSTNGAAIAVGSWLARKLMSIGTKFAMFLGNFVTK</sequence>
<name>A0AAN9PMT7_CLITE</name>
<gene>
    <name evidence="1" type="ORF">RJT34_14053</name>
</gene>
<dbReference type="AlphaFoldDB" id="A0AAN9PMT7"/>
<evidence type="ECO:0000313" key="1">
    <source>
        <dbReference type="EMBL" id="KAK7303152.1"/>
    </source>
</evidence>
<accession>A0AAN9PMT7</accession>
<organism evidence="1 2">
    <name type="scientific">Clitoria ternatea</name>
    <name type="common">Butterfly pea</name>
    <dbReference type="NCBI Taxonomy" id="43366"/>
    <lineage>
        <taxon>Eukaryota</taxon>
        <taxon>Viridiplantae</taxon>
        <taxon>Streptophyta</taxon>
        <taxon>Embryophyta</taxon>
        <taxon>Tracheophyta</taxon>
        <taxon>Spermatophyta</taxon>
        <taxon>Magnoliopsida</taxon>
        <taxon>eudicotyledons</taxon>
        <taxon>Gunneridae</taxon>
        <taxon>Pentapetalae</taxon>
        <taxon>rosids</taxon>
        <taxon>fabids</taxon>
        <taxon>Fabales</taxon>
        <taxon>Fabaceae</taxon>
        <taxon>Papilionoideae</taxon>
        <taxon>50 kb inversion clade</taxon>
        <taxon>NPAAA clade</taxon>
        <taxon>indigoferoid/millettioid clade</taxon>
        <taxon>Phaseoleae</taxon>
        <taxon>Clitoria</taxon>
    </lineage>
</organism>
<protein>
    <submittedName>
        <fullName evidence="1">Uncharacterized protein</fullName>
    </submittedName>
</protein>
<reference evidence="1 2" key="1">
    <citation type="submission" date="2024-01" db="EMBL/GenBank/DDBJ databases">
        <title>The genomes of 5 underutilized Papilionoideae crops provide insights into root nodulation and disease resistance.</title>
        <authorList>
            <person name="Yuan L."/>
        </authorList>
    </citation>
    <scope>NUCLEOTIDE SEQUENCE [LARGE SCALE GENOMIC DNA]</scope>
    <source>
        <strain evidence="1">LY-2023</strain>
        <tissue evidence="1">Leaf</tissue>
    </source>
</reference>